<evidence type="ECO:0000256" key="13">
    <source>
        <dbReference type="SAM" id="Phobius"/>
    </source>
</evidence>
<evidence type="ECO:0000259" key="14">
    <source>
        <dbReference type="PROSITE" id="PS50850"/>
    </source>
</evidence>
<dbReference type="CDD" id="cd17502">
    <property type="entry name" value="MFS_Azr1_MDR_like"/>
    <property type="match status" value="1"/>
</dbReference>
<reference evidence="15 16" key="1">
    <citation type="submission" date="2015-06" db="EMBL/GenBank/DDBJ databases">
        <title>Draft genome of the ant-associated black yeast Phialophora attae CBS 131958.</title>
        <authorList>
            <person name="Moreno L.F."/>
            <person name="Stielow B.J."/>
            <person name="de Hoog S."/>
            <person name="Vicente V.A."/>
            <person name="Weiss V.A."/>
            <person name="de Vries M."/>
            <person name="Cruz L.M."/>
            <person name="Souza E.M."/>
        </authorList>
    </citation>
    <scope>NUCLEOTIDE SEQUENCE [LARGE SCALE GENOMIC DNA]</scope>
    <source>
        <strain evidence="15 16">CBS 131958</strain>
    </source>
</reference>
<dbReference type="FunFam" id="1.20.1250.20:FF:000196">
    <property type="entry name" value="MFS toxin efflux pump (AflT)"/>
    <property type="match status" value="1"/>
</dbReference>
<evidence type="ECO:0000256" key="8">
    <source>
        <dbReference type="ARBA" id="ARBA00023136"/>
    </source>
</evidence>
<dbReference type="Gene3D" id="1.20.1250.20">
    <property type="entry name" value="MFS general substrate transporter like domains"/>
    <property type="match status" value="1"/>
</dbReference>
<feature type="domain" description="Major facilitator superfamily (MFS) profile" evidence="14">
    <location>
        <begin position="77"/>
        <end position="568"/>
    </location>
</feature>
<dbReference type="GO" id="GO:0005886">
    <property type="term" value="C:plasma membrane"/>
    <property type="evidence" value="ECO:0007669"/>
    <property type="project" value="UniProtKB-SubCell"/>
</dbReference>
<dbReference type="InterPro" id="IPR004638">
    <property type="entry name" value="EmrB-like"/>
</dbReference>
<sequence>MATNAHEQTVPTTSPSMDQRPKTPDQAHMPPEPTSPTSSASSDHDIPTQGEQPQRKPELTRTQSQASQFGKGRIVIIVFSLCMALFLAALDVTIVTTALPTIAEHFHASGSDYTWVGSAYLLAAAASAPVWGKISDIFGRKYIILMANVVFLVGSLLAGISSSIGMLIGARVVQGIGGGGLIILVYVCIGDLFSMRERPKYFGIMGMVWAIASGVGPVIGGAFTEGVTWRWCFYINLPLDGVSLILLFIFLKLDNPRTPLVAGLRSLDWLGVLTIIGGVVMFLFGMESGGTTHAWASAFTICLIVFGIVTIGLFFINEWKFAKYPVIPLRIFRDTSNLAALVCCFIHGFVFIGGSYYLPLYFQVVLGASPILSGVYLFAMVLTFSVLSAATGIFIKKTGMFREPIIFGMVFMTLGYGLFINLPDHKVWSKIIIYQIITGIGVGPNFQSPLVALQSRLKGHDNAIGTTVFGFVRNLATSISVVLGGVIFQNRLSSNIGAIAGQLPPQLAATLETSSFGSATADLKLLDAQQKRLLDRAFTDALQKIWIFYTAFAFVGIIVAVVGIKKKELKTEKEVVRTGLKEQERVRLEEKQEEADRKERKKSAKAGRGSLDGDVEKASPPTSPVRGEEGVVGGGER</sequence>
<name>A0A0N0NRM8_9EURO</name>
<dbReference type="Proteomes" id="UP000038010">
    <property type="component" value="Unassembled WGS sequence"/>
</dbReference>
<comment type="similarity">
    <text evidence="3">Belongs to the major facilitator superfamily. TCR/Tet family.</text>
</comment>
<keyword evidence="8 13" id="KW-0472">Membrane</keyword>
<evidence type="ECO:0000256" key="1">
    <source>
        <dbReference type="ARBA" id="ARBA00004128"/>
    </source>
</evidence>
<dbReference type="GO" id="GO:0022857">
    <property type="term" value="F:transmembrane transporter activity"/>
    <property type="evidence" value="ECO:0007669"/>
    <property type="project" value="InterPro"/>
</dbReference>
<dbReference type="PRINTS" id="PR01036">
    <property type="entry name" value="TCRTETB"/>
</dbReference>
<feature type="transmembrane region" description="Helical" evidence="13">
    <location>
        <begin position="337"/>
        <end position="358"/>
    </location>
</feature>
<feature type="transmembrane region" description="Helical" evidence="13">
    <location>
        <begin position="370"/>
        <end position="393"/>
    </location>
</feature>
<protein>
    <recommendedName>
        <fullName evidence="10">Efflux pump dotC</fullName>
    </recommendedName>
    <alternativeName>
        <fullName evidence="11">Dothistromin biosynthesis protein C</fullName>
    </alternativeName>
</protein>
<organism evidence="15 16">
    <name type="scientific">Cyphellophora attinorum</name>
    <dbReference type="NCBI Taxonomy" id="1664694"/>
    <lineage>
        <taxon>Eukaryota</taxon>
        <taxon>Fungi</taxon>
        <taxon>Dikarya</taxon>
        <taxon>Ascomycota</taxon>
        <taxon>Pezizomycotina</taxon>
        <taxon>Eurotiomycetes</taxon>
        <taxon>Chaetothyriomycetidae</taxon>
        <taxon>Chaetothyriales</taxon>
        <taxon>Cyphellophoraceae</taxon>
        <taxon>Cyphellophora</taxon>
    </lineage>
</organism>
<dbReference type="VEuPathDB" id="FungiDB:AB675_2393"/>
<feature type="region of interest" description="Disordered" evidence="12">
    <location>
        <begin position="1"/>
        <end position="65"/>
    </location>
</feature>
<keyword evidence="6 13" id="KW-0812">Transmembrane</keyword>
<keyword evidence="4" id="KW-0813">Transport</keyword>
<comment type="function">
    <text evidence="9">Efflux pump; part of the gene cluster that mediates the biosynthesis of dothistromin (DOTH), a polyketide toxin very similar in structure to the aflatoxin precursor, versicolorin B. One function of dotC may be to transport early-stage dothistromin biosynthetic intermediates from the cytoplasm into vacuoles, thereby affecting the rate of dothistromin production.</text>
</comment>
<dbReference type="GO" id="GO:0005774">
    <property type="term" value="C:vacuolar membrane"/>
    <property type="evidence" value="ECO:0007669"/>
    <property type="project" value="UniProtKB-SubCell"/>
</dbReference>
<evidence type="ECO:0000313" key="16">
    <source>
        <dbReference type="Proteomes" id="UP000038010"/>
    </source>
</evidence>
<feature type="transmembrane region" description="Helical" evidence="13">
    <location>
        <begin position="545"/>
        <end position="564"/>
    </location>
</feature>
<comment type="caution">
    <text evidence="15">The sequence shown here is derived from an EMBL/GenBank/DDBJ whole genome shotgun (WGS) entry which is preliminary data.</text>
</comment>
<keyword evidence="16" id="KW-1185">Reference proteome</keyword>
<dbReference type="PROSITE" id="PS50850">
    <property type="entry name" value="MFS"/>
    <property type="match status" value="1"/>
</dbReference>
<dbReference type="SUPFAM" id="SSF103473">
    <property type="entry name" value="MFS general substrate transporter"/>
    <property type="match status" value="2"/>
</dbReference>
<evidence type="ECO:0000256" key="10">
    <source>
        <dbReference type="ARBA" id="ARBA00069956"/>
    </source>
</evidence>
<evidence type="ECO:0000256" key="5">
    <source>
        <dbReference type="ARBA" id="ARBA00022475"/>
    </source>
</evidence>
<feature type="transmembrane region" description="Helical" evidence="13">
    <location>
        <begin position="428"/>
        <end position="446"/>
    </location>
</feature>
<feature type="region of interest" description="Disordered" evidence="12">
    <location>
        <begin position="581"/>
        <end position="637"/>
    </location>
</feature>
<feature type="transmembrane region" description="Helical" evidence="13">
    <location>
        <begin position="74"/>
        <end position="101"/>
    </location>
</feature>
<feature type="transmembrane region" description="Helical" evidence="13">
    <location>
        <begin position="201"/>
        <end position="223"/>
    </location>
</feature>
<dbReference type="InterPro" id="IPR020846">
    <property type="entry name" value="MFS_dom"/>
</dbReference>
<evidence type="ECO:0000256" key="12">
    <source>
        <dbReference type="SAM" id="MobiDB-lite"/>
    </source>
</evidence>
<evidence type="ECO:0000256" key="11">
    <source>
        <dbReference type="ARBA" id="ARBA00083178"/>
    </source>
</evidence>
<dbReference type="InterPro" id="IPR011701">
    <property type="entry name" value="MFS"/>
</dbReference>
<dbReference type="Pfam" id="PF07690">
    <property type="entry name" value="MFS_1"/>
    <property type="match status" value="1"/>
</dbReference>
<dbReference type="InterPro" id="IPR036259">
    <property type="entry name" value="MFS_trans_sf"/>
</dbReference>
<dbReference type="PANTHER" id="PTHR23501:SF102">
    <property type="entry name" value="DRUG TRANSPORTER, PUTATIVE (AFU_ORTHOLOGUE AFUA_3G08530)-RELATED"/>
    <property type="match status" value="1"/>
</dbReference>
<evidence type="ECO:0000256" key="6">
    <source>
        <dbReference type="ARBA" id="ARBA00022692"/>
    </source>
</evidence>
<feature type="transmembrane region" description="Helical" evidence="13">
    <location>
        <begin position="467"/>
        <end position="488"/>
    </location>
</feature>
<keyword evidence="5" id="KW-1003">Cell membrane</keyword>
<gene>
    <name evidence="15" type="ORF">AB675_2393</name>
</gene>
<feature type="transmembrane region" description="Helical" evidence="13">
    <location>
        <begin position="235"/>
        <end position="254"/>
    </location>
</feature>
<dbReference type="Gene3D" id="1.20.1720.10">
    <property type="entry name" value="Multidrug resistance protein D"/>
    <property type="match status" value="1"/>
</dbReference>
<feature type="transmembrane region" description="Helical" evidence="13">
    <location>
        <begin position="168"/>
        <end position="189"/>
    </location>
</feature>
<feature type="compositionally biased region" description="Basic and acidic residues" evidence="12">
    <location>
        <begin position="581"/>
        <end position="598"/>
    </location>
</feature>
<dbReference type="GeneID" id="28734242"/>
<feature type="transmembrane region" description="Helical" evidence="13">
    <location>
        <begin position="113"/>
        <end position="131"/>
    </location>
</feature>
<evidence type="ECO:0000256" key="4">
    <source>
        <dbReference type="ARBA" id="ARBA00022448"/>
    </source>
</evidence>
<evidence type="ECO:0000256" key="2">
    <source>
        <dbReference type="ARBA" id="ARBA00004651"/>
    </source>
</evidence>
<feature type="transmembrane region" description="Helical" evidence="13">
    <location>
        <begin position="143"/>
        <end position="162"/>
    </location>
</feature>
<evidence type="ECO:0000256" key="7">
    <source>
        <dbReference type="ARBA" id="ARBA00022989"/>
    </source>
</evidence>
<proteinExistence type="inferred from homology"/>
<evidence type="ECO:0000256" key="3">
    <source>
        <dbReference type="ARBA" id="ARBA00007520"/>
    </source>
</evidence>
<feature type="transmembrane region" description="Helical" evidence="13">
    <location>
        <begin position="292"/>
        <end position="316"/>
    </location>
</feature>
<feature type="transmembrane region" description="Helical" evidence="13">
    <location>
        <begin position="405"/>
        <end position="422"/>
    </location>
</feature>
<dbReference type="OrthoDB" id="10021397at2759"/>
<feature type="compositionally biased region" description="Polar residues" evidence="12">
    <location>
        <begin position="1"/>
        <end position="17"/>
    </location>
</feature>
<dbReference type="AlphaFoldDB" id="A0A0N0NRM8"/>
<evidence type="ECO:0000313" key="15">
    <source>
        <dbReference type="EMBL" id="KPI45271.1"/>
    </source>
</evidence>
<comment type="subcellular location">
    <subcellularLocation>
        <location evidence="2">Cell membrane</location>
        <topology evidence="2">Multi-pass membrane protein</topology>
    </subcellularLocation>
    <subcellularLocation>
        <location evidence="1">Vacuole membrane</location>
        <topology evidence="1">Multi-pass membrane protein</topology>
    </subcellularLocation>
</comment>
<evidence type="ECO:0000256" key="9">
    <source>
        <dbReference type="ARBA" id="ARBA00057269"/>
    </source>
</evidence>
<dbReference type="RefSeq" id="XP_018005234.1">
    <property type="nucleotide sequence ID" value="XM_018142362.1"/>
</dbReference>
<feature type="transmembrane region" description="Helical" evidence="13">
    <location>
        <begin position="266"/>
        <end position="286"/>
    </location>
</feature>
<dbReference type="PANTHER" id="PTHR23501">
    <property type="entry name" value="MAJOR FACILITATOR SUPERFAMILY"/>
    <property type="match status" value="1"/>
</dbReference>
<dbReference type="NCBIfam" id="TIGR00711">
    <property type="entry name" value="efflux_EmrB"/>
    <property type="match status" value="1"/>
</dbReference>
<dbReference type="EMBL" id="LFJN01000002">
    <property type="protein sequence ID" value="KPI45271.1"/>
    <property type="molecule type" value="Genomic_DNA"/>
</dbReference>
<dbReference type="FunFam" id="1.20.1720.10:FF:000014">
    <property type="entry name" value="MFS drug transporter, putative"/>
    <property type="match status" value="1"/>
</dbReference>
<keyword evidence="7 13" id="KW-1133">Transmembrane helix</keyword>
<accession>A0A0N0NRM8</accession>